<evidence type="ECO:0000256" key="8">
    <source>
        <dbReference type="ARBA" id="ARBA00023288"/>
    </source>
</evidence>
<evidence type="ECO:0000256" key="6">
    <source>
        <dbReference type="ARBA" id="ARBA00023136"/>
    </source>
</evidence>
<evidence type="ECO:0000256" key="3">
    <source>
        <dbReference type="ARBA" id="ARBA00022679"/>
    </source>
</evidence>
<feature type="domain" description="Palmitoyltransferase DHHC" evidence="13">
    <location>
        <begin position="128"/>
        <end position="252"/>
    </location>
</feature>
<proteinExistence type="inferred from homology"/>
<feature type="region of interest" description="Disordered" evidence="12">
    <location>
        <begin position="93"/>
        <end position="112"/>
    </location>
</feature>
<comment type="subcellular location">
    <subcellularLocation>
        <location evidence="1">Endomembrane system</location>
        <topology evidence="1">Multi-pass membrane protein</topology>
    </subcellularLocation>
</comment>
<feature type="transmembrane region" description="Helical" evidence="11">
    <location>
        <begin position="213"/>
        <end position="235"/>
    </location>
</feature>
<dbReference type="Pfam" id="PF01529">
    <property type="entry name" value="DHHC"/>
    <property type="match status" value="1"/>
</dbReference>
<evidence type="ECO:0000256" key="5">
    <source>
        <dbReference type="ARBA" id="ARBA00022989"/>
    </source>
</evidence>
<dbReference type="EMBL" id="MU069501">
    <property type="protein sequence ID" value="KAF5840867.1"/>
    <property type="molecule type" value="Genomic_DNA"/>
</dbReference>
<evidence type="ECO:0000256" key="4">
    <source>
        <dbReference type="ARBA" id="ARBA00022692"/>
    </source>
</evidence>
<comment type="catalytic activity">
    <reaction evidence="10 11">
        <text>L-cysteinyl-[protein] + hexadecanoyl-CoA = S-hexadecanoyl-L-cysteinyl-[protein] + CoA</text>
        <dbReference type="Rhea" id="RHEA:36683"/>
        <dbReference type="Rhea" id="RHEA-COMP:10131"/>
        <dbReference type="Rhea" id="RHEA-COMP:11032"/>
        <dbReference type="ChEBI" id="CHEBI:29950"/>
        <dbReference type="ChEBI" id="CHEBI:57287"/>
        <dbReference type="ChEBI" id="CHEBI:57379"/>
        <dbReference type="ChEBI" id="CHEBI:74151"/>
        <dbReference type="EC" id="2.3.1.225"/>
    </reaction>
</comment>
<organism evidence="14 15">
    <name type="scientific">Dunaliella salina</name>
    <name type="common">Green alga</name>
    <name type="synonym">Protococcus salinus</name>
    <dbReference type="NCBI Taxonomy" id="3046"/>
    <lineage>
        <taxon>Eukaryota</taxon>
        <taxon>Viridiplantae</taxon>
        <taxon>Chlorophyta</taxon>
        <taxon>core chlorophytes</taxon>
        <taxon>Chlorophyceae</taxon>
        <taxon>CS clade</taxon>
        <taxon>Chlamydomonadales</taxon>
        <taxon>Dunaliellaceae</taxon>
        <taxon>Dunaliella</taxon>
    </lineage>
</organism>
<keyword evidence="3 11" id="KW-0808">Transferase</keyword>
<keyword evidence="5 11" id="KW-1133">Transmembrane helix</keyword>
<keyword evidence="8" id="KW-0449">Lipoprotein</keyword>
<keyword evidence="6 11" id="KW-0472">Membrane</keyword>
<dbReference type="InterPro" id="IPR039859">
    <property type="entry name" value="PFA4/ZDH16/20/ERF2-like"/>
</dbReference>
<comment type="domain">
    <text evidence="11">The DHHC domain is required for palmitoyltransferase activity.</text>
</comment>
<dbReference type="PANTHER" id="PTHR22883:SF43">
    <property type="entry name" value="PALMITOYLTRANSFERASE APP"/>
    <property type="match status" value="1"/>
</dbReference>
<comment type="similarity">
    <text evidence="2 11">Belongs to the DHHC palmitoyltransferase family.</text>
</comment>
<dbReference type="PROSITE" id="PS50216">
    <property type="entry name" value="DHHC"/>
    <property type="match status" value="1"/>
</dbReference>
<keyword evidence="9 11" id="KW-0012">Acyltransferase</keyword>
<name>A0ABQ7H1X4_DUNSA</name>
<evidence type="ECO:0000256" key="2">
    <source>
        <dbReference type="ARBA" id="ARBA00008574"/>
    </source>
</evidence>
<evidence type="ECO:0000256" key="10">
    <source>
        <dbReference type="ARBA" id="ARBA00048048"/>
    </source>
</evidence>
<evidence type="ECO:0000256" key="9">
    <source>
        <dbReference type="ARBA" id="ARBA00023315"/>
    </source>
</evidence>
<gene>
    <name evidence="14" type="ORF">DUNSADRAFT_15235</name>
</gene>
<dbReference type="PANTHER" id="PTHR22883">
    <property type="entry name" value="ZINC FINGER DHHC DOMAIN CONTAINING PROTEIN"/>
    <property type="match status" value="1"/>
</dbReference>
<reference evidence="14" key="1">
    <citation type="submission" date="2017-08" db="EMBL/GenBank/DDBJ databases">
        <authorList>
            <person name="Polle J.E."/>
            <person name="Barry K."/>
            <person name="Cushman J."/>
            <person name="Schmutz J."/>
            <person name="Tran D."/>
            <person name="Hathwaick L.T."/>
            <person name="Yim W.C."/>
            <person name="Jenkins J."/>
            <person name="Mckie-Krisberg Z.M."/>
            <person name="Prochnik S."/>
            <person name="Lindquist E."/>
            <person name="Dockter R.B."/>
            <person name="Adam C."/>
            <person name="Molina H."/>
            <person name="Bunkerborg J."/>
            <person name="Jin E."/>
            <person name="Buchheim M."/>
            <person name="Magnuson J."/>
        </authorList>
    </citation>
    <scope>NUCLEOTIDE SEQUENCE</scope>
    <source>
        <strain evidence="14">CCAP 19/18</strain>
    </source>
</reference>
<feature type="transmembrane region" description="Helical" evidence="11">
    <location>
        <begin position="17"/>
        <end position="38"/>
    </location>
</feature>
<evidence type="ECO:0000256" key="11">
    <source>
        <dbReference type="RuleBase" id="RU079119"/>
    </source>
</evidence>
<accession>A0ABQ7H1X4</accession>
<keyword evidence="4 11" id="KW-0812">Transmembrane</keyword>
<protein>
    <recommendedName>
        <fullName evidence="11">S-acyltransferase</fullName>
        <ecNumber evidence="11">2.3.1.225</ecNumber>
    </recommendedName>
    <alternativeName>
        <fullName evidence="11">Palmitoyltransferase</fullName>
    </alternativeName>
</protein>
<comment type="caution">
    <text evidence="14">The sequence shown here is derived from an EMBL/GenBank/DDBJ whole genome shotgun (WGS) entry which is preliminary data.</text>
</comment>
<evidence type="ECO:0000256" key="12">
    <source>
        <dbReference type="SAM" id="MobiDB-lite"/>
    </source>
</evidence>
<keyword evidence="15" id="KW-1185">Reference proteome</keyword>
<evidence type="ECO:0000313" key="15">
    <source>
        <dbReference type="Proteomes" id="UP000815325"/>
    </source>
</evidence>
<feature type="transmembrane region" description="Helical" evidence="11">
    <location>
        <begin position="45"/>
        <end position="64"/>
    </location>
</feature>
<sequence>MPSSFVSPGWWSLPEEYIGPACLTLWILLMATLGFFTGPMKSVSLWYQFLAAAMPILAIMLLWVTCLSDPGMIPPSYTQDPIIEQLEFARAGEDEESHSQSSKEGYSKEPGEHGAWTRTLIRDGAPYTEKYCVTCNIWRPPRSHHCNYCGGCMEKFDHHCGVVGNCIAKNNHRFFASFMVCGQIGCALFLGVIPWQAKQALSSRPDSWQDPKFIWLCFLGLVYAYHVLALMFGTLHCMGVCLDVTTKDLMSKAQQLELLHNIPCLPGARSPCRLIGVWRSLCAPVPSLRTKQFRHFSDSRPLLPLHRMHSSSWYRSNLNV</sequence>
<evidence type="ECO:0000256" key="1">
    <source>
        <dbReference type="ARBA" id="ARBA00004127"/>
    </source>
</evidence>
<evidence type="ECO:0000313" key="14">
    <source>
        <dbReference type="EMBL" id="KAF5840867.1"/>
    </source>
</evidence>
<keyword evidence="7" id="KW-0564">Palmitate</keyword>
<dbReference type="InterPro" id="IPR001594">
    <property type="entry name" value="Palmitoyltrfase_DHHC"/>
</dbReference>
<evidence type="ECO:0000259" key="13">
    <source>
        <dbReference type="Pfam" id="PF01529"/>
    </source>
</evidence>
<feature type="transmembrane region" description="Helical" evidence="11">
    <location>
        <begin position="174"/>
        <end position="193"/>
    </location>
</feature>
<evidence type="ECO:0000256" key="7">
    <source>
        <dbReference type="ARBA" id="ARBA00023139"/>
    </source>
</evidence>
<dbReference type="Proteomes" id="UP000815325">
    <property type="component" value="Unassembled WGS sequence"/>
</dbReference>
<dbReference type="EC" id="2.3.1.225" evidence="11"/>